<gene>
    <name evidence="1" type="ORF">B296_00052369</name>
</gene>
<name>A0A426WY26_ENSVE</name>
<dbReference type="AlphaFoldDB" id="A0A426WY26"/>
<protein>
    <submittedName>
        <fullName evidence="1">Uncharacterized protein</fullName>
    </submittedName>
</protein>
<comment type="caution">
    <text evidence="1">The sequence shown here is derived from an EMBL/GenBank/DDBJ whole genome shotgun (WGS) entry which is preliminary data.</text>
</comment>
<dbReference type="Proteomes" id="UP000287651">
    <property type="component" value="Unassembled WGS sequence"/>
</dbReference>
<accession>A0A426WY26</accession>
<proteinExistence type="predicted"/>
<organism evidence="1 2">
    <name type="scientific">Ensete ventricosum</name>
    <name type="common">Abyssinian banana</name>
    <name type="synonym">Musa ensete</name>
    <dbReference type="NCBI Taxonomy" id="4639"/>
    <lineage>
        <taxon>Eukaryota</taxon>
        <taxon>Viridiplantae</taxon>
        <taxon>Streptophyta</taxon>
        <taxon>Embryophyta</taxon>
        <taxon>Tracheophyta</taxon>
        <taxon>Spermatophyta</taxon>
        <taxon>Magnoliopsida</taxon>
        <taxon>Liliopsida</taxon>
        <taxon>Zingiberales</taxon>
        <taxon>Musaceae</taxon>
        <taxon>Ensete</taxon>
    </lineage>
</organism>
<evidence type="ECO:0000313" key="2">
    <source>
        <dbReference type="Proteomes" id="UP000287651"/>
    </source>
</evidence>
<evidence type="ECO:0000313" key="1">
    <source>
        <dbReference type="EMBL" id="RRT32203.1"/>
    </source>
</evidence>
<dbReference type="EMBL" id="AMZH03033288">
    <property type="protein sequence ID" value="RRT32203.1"/>
    <property type="molecule type" value="Genomic_DNA"/>
</dbReference>
<sequence length="132" mass="15297">MTAKRSDSEGSSECGGRRGQQRRQLWLRVAWSQQGCGCNRRKTEQRCAQLLRRRTVTIRSKRPLLVVFNSLLAAIRQLTAKYCCGCDVDRLQRKIAAGSFFAAKDRCWLRSRRMAARDHCWQRRAARDVCYG</sequence>
<reference evidence="1 2" key="1">
    <citation type="journal article" date="2014" name="Agronomy (Basel)">
        <title>A Draft Genome Sequence for Ensete ventricosum, the Drought-Tolerant Tree Against Hunger.</title>
        <authorList>
            <person name="Harrison J."/>
            <person name="Moore K.A."/>
            <person name="Paszkiewicz K."/>
            <person name="Jones T."/>
            <person name="Grant M."/>
            <person name="Ambacheew D."/>
            <person name="Muzemil S."/>
            <person name="Studholme D.J."/>
        </authorList>
    </citation>
    <scope>NUCLEOTIDE SEQUENCE [LARGE SCALE GENOMIC DNA]</scope>
</reference>